<sequence>MAPQAKSAPAKKNRRKTAAGPATPIVRSVKPRKSARLQNDSTPSTRPAPISQPACARRKRSRDPEAEADDREGVCPEAEADPSVHPAKRPRSLPSPQLQLSETNLRRFNGEEMHITPASRIKRSSSQRSTSSDVTQDTARSQRSSGTTAYYRFAHLATAQVYIHTDSAEDIQEAIDAVFKAEPSEERRDQLKAISQVLHNGCTKAARAAVGEDDFVHLFFAALKAMSSEKLCLREKADWQEVLKPRIQRSHFNLDFLAGFDFMAGYQQQEVDATATPRKRHQESAGQTYISPRSSMANAFDPMPAKEPGTMPPPAPPSVLEADRSPIKTPRPDISIGTEVTALTSALSSQDTNSSEAWLFLTQLQNMMVHRESGGPQEPVLISVPAPRASDLAFPFAVVEGKAYSTGKQVFEAENQAAVAGACGLKMQLCLDELVERAAPTPTSDVLPAPKNQPALFFSICTQGPIHELWVHWTNVEGGMRKFHMKLLKICHGVLLEGVEDFIVAVDNMLRWGTGQFLESVVERLGRVARNTRAEA</sequence>
<evidence type="ECO:0000259" key="2">
    <source>
        <dbReference type="Pfam" id="PF25545"/>
    </source>
</evidence>
<keyword evidence="4" id="KW-1185">Reference proteome</keyword>
<evidence type="ECO:0000313" key="3">
    <source>
        <dbReference type="EMBL" id="KAF2808311.1"/>
    </source>
</evidence>
<gene>
    <name evidence="3 5" type="ORF">BDZ99DRAFT_464186</name>
</gene>
<feature type="compositionally biased region" description="Basic and acidic residues" evidence="1">
    <location>
        <begin position="104"/>
        <end position="114"/>
    </location>
</feature>
<protein>
    <recommendedName>
        <fullName evidence="2">DUF7924 domain-containing protein</fullName>
    </recommendedName>
</protein>
<reference evidence="3 5" key="1">
    <citation type="journal article" date="2020" name="Stud. Mycol.">
        <title>101 Dothideomycetes genomes: a test case for predicting lifestyles and emergence of pathogens.</title>
        <authorList>
            <person name="Haridas S."/>
            <person name="Albert R."/>
            <person name="Binder M."/>
            <person name="Bloem J."/>
            <person name="Labutti K."/>
            <person name="Salamov A."/>
            <person name="Andreopoulos B."/>
            <person name="Baker S."/>
            <person name="Barry K."/>
            <person name="Bills G."/>
            <person name="Bluhm B."/>
            <person name="Cannon C."/>
            <person name="Castanera R."/>
            <person name="Culley D."/>
            <person name="Daum C."/>
            <person name="Ezra D."/>
            <person name="Gonzalez J."/>
            <person name="Henrissat B."/>
            <person name="Kuo A."/>
            <person name="Liang C."/>
            <person name="Lipzen A."/>
            <person name="Lutzoni F."/>
            <person name="Magnuson J."/>
            <person name="Mondo S."/>
            <person name="Nolan M."/>
            <person name="Ohm R."/>
            <person name="Pangilinan J."/>
            <person name="Park H.-J."/>
            <person name="Ramirez L."/>
            <person name="Alfaro M."/>
            <person name="Sun H."/>
            <person name="Tritt A."/>
            <person name="Yoshinaga Y."/>
            <person name="Zwiers L.-H."/>
            <person name="Turgeon B."/>
            <person name="Goodwin S."/>
            <person name="Spatafora J."/>
            <person name="Crous P."/>
            <person name="Grigoriev I."/>
        </authorList>
    </citation>
    <scope>NUCLEOTIDE SEQUENCE</scope>
    <source>
        <strain evidence="3 5">CBS 304.34</strain>
    </source>
</reference>
<dbReference type="GeneID" id="54461141"/>
<organism evidence="3">
    <name type="scientific">Mytilinidion resinicola</name>
    <dbReference type="NCBI Taxonomy" id="574789"/>
    <lineage>
        <taxon>Eukaryota</taxon>
        <taxon>Fungi</taxon>
        <taxon>Dikarya</taxon>
        <taxon>Ascomycota</taxon>
        <taxon>Pezizomycotina</taxon>
        <taxon>Dothideomycetes</taxon>
        <taxon>Pleosporomycetidae</taxon>
        <taxon>Mytilinidiales</taxon>
        <taxon>Mytilinidiaceae</taxon>
        <taxon>Mytilinidion</taxon>
    </lineage>
</organism>
<name>A0A6A6YHN5_9PEZI</name>
<evidence type="ECO:0000313" key="5">
    <source>
        <dbReference type="RefSeq" id="XP_033575275.1"/>
    </source>
</evidence>
<evidence type="ECO:0000256" key="1">
    <source>
        <dbReference type="SAM" id="MobiDB-lite"/>
    </source>
</evidence>
<proteinExistence type="predicted"/>
<feature type="region of interest" description="Disordered" evidence="1">
    <location>
        <begin position="1"/>
        <end position="146"/>
    </location>
</feature>
<reference evidence="5" key="2">
    <citation type="submission" date="2020-04" db="EMBL/GenBank/DDBJ databases">
        <authorList>
            <consortium name="NCBI Genome Project"/>
        </authorList>
    </citation>
    <scope>NUCLEOTIDE SEQUENCE</scope>
    <source>
        <strain evidence="5">CBS 304.34</strain>
    </source>
</reference>
<dbReference type="InterPro" id="IPR057684">
    <property type="entry name" value="DUF7924"/>
</dbReference>
<dbReference type="RefSeq" id="XP_033575275.1">
    <property type="nucleotide sequence ID" value="XM_033720248.1"/>
</dbReference>
<feature type="compositionally biased region" description="Polar residues" evidence="1">
    <location>
        <begin position="36"/>
        <end position="45"/>
    </location>
</feature>
<feature type="region of interest" description="Disordered" evidence="1">
    <location>
        <begin position="294"/>
        <end position="319"/>
    </location>
</feature>
<dbReference type="EMBL" id="MU003703">
    <property type="protein sequence ID" value="KAF2808311.1"/>
    <property type="molecule type" value="Genomic_DNA"/>
</dbReference>
<evidence type="ECO:0000313" key="4">
    <source>
        <dbReference type="Proteomes" id="UP000504636"/>
    </source>
</evidence>
<feature type="compositionally biased region" description="Polar residues" evidence="1">
    <location>
        <begin position="133"/>
        <end position="146"/>
    </location>
</feature>
<reference evidence="5" key="3">
    <citation type="submission" date="2025-04" db="UniProtKB">
        <authorList>
            <consortium name="RefSeq"/>
        </authorList>
    </citation>
    <scope>IDENTIFICATION</scope>
    <source>
        <strain evidence="5">CBS 304.34</strain>
    </source>
</reference>
<dbReference type="Proteomes" id="UP000504636">
    <property type="component" value="Unplaced"/>
</dbReference>
<dbReference type="Pfam" id="PF25545">
    <property type="entry name" value="DUF7924"/>
    <property type="match status" value="1"/>
</dbReference>
<feature type="compositionally biased region" description="Polar residues" evidence="1">
    <location>
        <begin position="94"/>
        <end position="103"/>
    </location>
</feature>
<feature type="domain" description="DUF7924" evidence="2">
    <location>
        <begin position="389"/>
        <end position="522"/>
    </location>
</feature>
<dbReference type="AlphaFoldDB" id="A0A6A6YHN5"/>
<dbReference type="OrthoDB" id="5372703at2759"/>
<accession>A0A6A6YHN5</accession>